<dbReference type="Pfam" id="PF01663">
    <property type="entry name" value="Phosphodiest"/>
    <property type="match status" value="1"/>
</dbReference>
<dbReference type="EMBL" id="SPUH01000001">
    <property type="protein sequence ID" value="TKS54532.1"/>
    <property type="molecule type" value="Genomic_DNA"/>
</dbReference>
<protein>
    <submittedName>
        <fullName evidence="1">Alkaline phosphatase family protein</fullName>
    </submittedName>
</protein>
<dbReference type="RefSeq" id="WP_134673907.1">
    <property type="nucleotide sequence ID" value="NZ_CP039383.2"/>
</dbReference>
<dbReference type="PANTHER" id="PTHR10151:SF120">
    <property type="entry name" value="BIS(5'-ADENOSYL)-TRIPHOSPHATASE"/>
    <property type="match status" value="1"/>
</dbReference>
<organism evidence="1 2">
    <name type="scientific">Luteimonas yindakuii</name>
    <dbReference type="NCBI Taxonomy" id="2565782"/>
    <lineage>
        <taxon>Bacteria</taxon>
        <taxon>Pseudomonadati</taxon>
        <taxon>Pseudomonadota</taxon>
        <taxon>Gammaproteobacteria</taxon>
        <taxon>Lysobacterales</taxon>
        <taxon>Lysobacteraceae</taxon>
        <taxon>Luteimonas</taxon>
    </lineage>
</organism>
<dbReference type="PROSITE" id="PS51257">
    <property type="entry name" value="PROKAR_LIPOPROTEIN"/>
    <property type="match status" value="1"/>
</dbReference>
<name>A0A4Z1R4P7_9GAMM</name>
<dbReference type="InterPro" id="IPR002591">
    <property type="entry name" value="Phosphodiest/P_Trfase"/>
</dbReference>
<dbReference type="Gene3D" id="3.40.720.10">
    <property type="entry name" value="Alkaline Phosphatase, subunit A"/>
    <property type="match status" value="1"/>
</dbReference>
<dbReference type="Proteomes" id="UP000298681">
    <property type="component" value="Unassembled WGS sequence"/>
</dbReference>
<dbReference type="SUPFAM" id="SSF53649">
    <property type="entry name" value="Alkaline phosphatase-like"/>
    <property type="match status" value="1"/>
</dbReference>
<evidence type="ECO:0000313" key="1">
    <source>
        <dbReference type="EMBL" id="TKS54532.1"/>
    </source>
</evidence>
<dbReference type="AlphaFoldDB" id="A0A4Z1R4P7"/>
<keyword evidence="2" id="KW-1185">Reference proteome</keyword>
<dbReference type="CDD" id="cd16018">
    <property type="entry name" value="Enpp"/>
    <property type="match status" value="1"/>
</dbReference>
<evidence type="ECO:0000313" key="2">
    <source>
        <dbReference type="Proteomes" id="UP000298681"/>
    </source>
</evidence>
<gene>
    <name evidence="1" type="ORF">E4582_07030</name>
</gene>
<dbReference type="OrthoDB" id="9771966at2"/>
<accession>A0A4Z1R4P7</accession>
<dbReference type="InterPro" id="IPR017850">
    <property type="entry name" value="Alkaline_phosphatase_core_sf"/>
</dbReference>
<dbReference type="PANTHER" id="PTHR10151">
    <property type="entry name" value="ECTONUCLEOTIDE PYROPHOSPHATASE/PHOSPHODIESTERASE"/>
    <property type="match status" value="1"/>
</dbReference>
<sequence length="412" mass="44632">MTFRFLSAVLAACLLSACSTSPRTTPGDASDAPTLLLVSLDGVHPDMLGHGDTPRLDRLAREGVSGWMRPSYPALTFPNHYTLVTGLRPDRHGLIHNSMYDEDLGRFALKDRDAVGDGRWWGGEPLWVTAERAGLPTATMFWPGSEAPVQGVRPRRWFPYEEGLALEVRIGRVLGWLAEPAATRPRLATLYFEHPDHAGHGYGPDSPQLRSALREVDAAIGDLLDGIAAAGLQDRVNLVIVSDHGMAPVPPGQVVAVEDMVDPADAEPVSTGQVVGFRPRAGREAAADAALLGAHEHYDCWRREALPARWHYGRHPRVPPIVCQMHVGWDALPRAHIARRPDRTRGSHGYDPAAPGMRAVFIAHGPAFARGVELPGFDNIDVYPLLARVLGVAPAEHDGDAATLLPALHDGD</sequence>
<dbReference type="Gene3D" id="3.30.1360.180">
    <property type="match status" value="1"/>
</dbReference>
<comment type="caution">
    <text evidence="1">The sequence shown here is derived from an EMBL/GenBank/DDBJ whole genome shotgun (WGS) entry which is preliminary data.</text>
</comment>
<proteinExistence type="predicted"/>
<reference evidence="1 2" key="1">
    <citation type="submission" date="2019-01" db="EMBL/GenBank/DDBJ databases">
        <authorList>
            <person name="Zhang S."/>
        </authorList>
    </citation>
    <scope>NUCLEOTIDE SEQUENCE [LARGE SCALE GENOMIC DNA]</scope>
    <source>
        <strain evidence="1 2">1626</strain>
    </source>
</reference>
<dbReference type="GO" id="GO:0016787">
    <property type="term" value="F:hydrolase activity"/>
    <property type="evidence" value="ECO:0007669"/>
    <property type="project" value="UniProtKB-ARBA"/>
</dbReference>